<dbReference type="RefSeq" id="WP_013402726.1">
    <property type="nucleotide sequence ID" value="NC_014652.1"/>
</dbReference>
<dbReference type="SMART" id="SM00646">
    <property type="entry name" value="Ami_3"/>
    <property type="match status" value="1"/>
</dbReference>
<gene>
    <name evidence="3" type="ordered locus">Calhy_0789</name>
</gene>
<dbReference type="GO" id="GO:0008745">
    <property type="term" value="F:N-acetylmuramoyl-L-alanine amidase activity"/>
    <property type="evidence" value="ECO:0007669"/>
    <property type="project" value="InterPro"/>
</dbReference>
<proteinExistence type="predicted"/>
<evidence type="ECO:0000313" key="3">
    <source>
        <dbReference type="EMBL" id="ADQ06526.1"/>
    </source>
</evidence>
<dbReference type="HOGENOM" id="CLU_014322_9_5_9"/>
<dbReference type="Pfam" id="PF01520">
    <property type="entry name" value="Amidase_3"/>
    <property type="match status" value="1"/>
</dbReference>
<evidence type="ECO:0000259" key="2">
    <source>
        <dbReference type="SMART" id="SM00646"/>
    </source>
</evidence>
<feature type="domain" description="MurNAc-LAA" evidence="2">
    <location>
        <begin position="56"/>
        <end position="172"/>
    </location>
</feature>
<evidence type="ECO:0000256" key="1">
    <source>
        <dbReference type="ARBA" id="ARBA00022801"/>
    </source>
</evidence>
<dbReference type="SUPFAM" id="SSF53187">
    <property type="entry name" value="Zn-dependent exopeptidases"/>
    <property type="match status" value="1"/>
</dbReference>
<protein>
    <submittedName>
        <fullName evidence="3">Cell wall hydrolase/autolysin</fullName>
    </submittedName>
</protein>
<dbReference type="AlphaFoldDB" id="E4QE32"/>
<dbReference type="eggNOG" id="COG0860">
    <property type="taxonomic scope" value="Bacteria"/>
</dbReference>
<dbReference type="Proteomes" id="UP000006890">
    <property type="component" value="Chromosome"/>
</dbReference>
<dbReference type="InterPro" id="IPR002508">
    <property type="entry name" value="MurNAc-LAA_cat"/>
</dbReference>
<dbReference type="CDD" id="cd02696">
    <property type="entry name" value="MurNAc-LAA"/>
    <property type="match status" value="1"/>
</dbReference>
<dbReference type="KEGG" id="chd:Calhy_0789"/>
<dbReference type="EMBL" id="CP002219">
    <property type="protein sequence ID" value="ADQ06526.1"/>
    <property type="molecule type" value="Genomic_DNA"/>
</dbReference>
<sequence length="182" mass="19907">MKICIDPGHGGSDPGAVANGLKEKDLTLQISLEVAKLLKAAGHQVILTRDKDIYVPLNIKRTPACDISVSIHINAGSGQGVEVWHALYNKPQQSKMLASYVLQFILKSVPALKNRGLKNKKSIHGNWDYYFMLRCAKGIPILVECGFIDSSDAKILKTRWKDIAKGIANGILEFIKAGGVKQ</sequence>
<dbReference type="PANTHER" id="PTHR30404">
    <property type="entry name" value="N-ACETYLMURAMOYL-L-ALANINE AMIDASE"/>
    <property type="match status" value="1"/>
</dbReference>
<dbReference type="PANTHER" id="PTHR30404:SF0">
    <property type="entry name" value="N-ACETYLMURAMOYL-L-ALANINE AMIDASE AMIC"/>
    <property type="match status" value="1"/>
</dbReference>
<dbReference type="InterPro" id="IPR050695">
    <property type="entry name" value="N-acetylmuramoyl_amidase_3"/>
</dbReference>
<reference evidence="3 4" key="2">
    <citation type="journal article" date="2011" name="J. Bacteriol.">
        <title>Complete genome sequences for the anaerobic, extremely thermophilic plant biomass-degrading bacteria Caldicellulosiruptor hydrothermalis, Caldicellulosiruptor kristjanssonii, Caldicellulosiruptor kronotskyensis, Caldicellulosiruptor owensenis, and Caldicellulosiruptor lactoaceticus.</title>
        <authorList>
            <person name="Blumer-Schuette S.E."/>
            <person name="Ozdemir I."/>
            <person name="Mistry D."/>
            <person name="Lucas S."/>
            <person name="Lapidus A."/>
            <person name="Cheng J.F."/>
            <person name="Goodwin L.A."/>
            <person name="Pitluck S."/>
            <person name="Land M.L."/>
            <person name="Hauser L.J."/>
            <person name="Woyke T."/>
            <person name="Mikhailova N."/>
            <person name="Pati A."/>
            <person name="Kyrpides N.C."/>
            <person name="Ivanova N."/>
            <person name="Detter J.C."/>
            <person name="Walston-Davenport K."/>
            <person name="Han S."/>
            <person name="Adams M.W."/>
            <person name="Kelly R.M."/>
        </authorList>
    </citation>
    <scope>NUCLEOTIDE SEQUENCE [LARGE SCALE GENOMIC DNA]</scope>
    <source>
        <strain evidence="4">DSM 18901 / VKM B-2411 / 108</strain>
    </source>
</reference>
<evidence type="ECO:0000313" key="4">
    <source>
        <dbReference type="Proteomes" id="UP000006890"/>
    </source>
</evidence>
<organism evidence="3 4">
    <name type="scientific">Caldicellulosiruptor hydrothermalis (strain DSM 18901 / VKM B-2411 / 108)</name>
    <dbReference type="NCBI Taxonomy" id="632292"/>
    <lineage>
        <taxon>Bacteria</taxon>
        <taxon>Bacillati</taxon>
        <taxon>Bacillota</taxon>
        <taxon>Bacillota incertae sedis</taxon>
        <taxon>Caldicellulosiruptorales</taxon>
        <taxon>Caldicellulosiruptoraceae</taxon>
        <taxon>Caldicellulosiruptor</taxon>
    </lineage>
</organism>
<dbReference type="STRING" id="632292.Calhy_0789"/>
<dbReference type="GO" id="GO:0009253">
    <property type="term" value="P:peptidoglycan catabolic process"/>
    <property type="evidence" value="ECO:0007669"/>
    <property type="project" value="InterPro"/>
</dbReference>
<keyword evidence="4" id="KW-1185">Reference proteome</keyword>
<dbReference type="GO" id="GO:0030288">
    <property type="term" value="C:outer membrane-bounded periplasmic space"/>
    <property type="evidence" value="ECO:0007669"/>
    <property type="project" value="TreeGrafter"/>
</dbReference>
<dbReference type="OrthoDB" id="9772024at2"/>
<reference key="1">
    <citation type="submission" date="2010-09" db="EMBL/GenBank/DDBJ databases">
        <title>Complete sequence of Caldicellulosiruptor hydrothermalis 108.</title>
        <authorList>
            <consortium name="US DOE Joint Genome Institute"/>
            <person name="Lucas S."/>
            <person name="Copeland A."/>
            <person name="Lapidus A."/>
            <person name="Cheng J.-F."/>
            <person name="Bruce D."/>
            <person name="Goodwin L."/>
            <person name="Pitluck S."/>
            <person name="Davenport K."/>
            <person name="Detter J.C."/>
            <person name="Han C."/>
            <person name="Tapia R."/>
            <person name="Land M."/>
            <person name="Hauser L."/>
            <person name="Chang Y.-J."/>
            <person name="Jeffries C."/>
            <person name="Kyrpides N."/>
            <person name="Ivanova N."/>
            <person name="Mikhailova N."/>
            <person name="Blumer-Schuette S.E."/>
            <person name="Kelly R.M."/>
            <person name="Woyke T."/>
        </authorList>
    </citation>
    <scope>NUCLEOTIDE SEQUENCE</scope>
    <source>
        <strain>108</strain>
    </source>
</reference>
<dbReference type="Gene3D" id="3.40.630.40">
    <property type="entry name" value="Zn-dependent exopeptidases"/>
    <property type="match status" value="1"/>
</dbReference>
<name>E4QE32_CALH1</name>
<accession>E4QE32</accession>
<keyword evidence="1 3" id="KW-0378">Hydrolase</keyword>